<gene>
    <name evidence="4" type="ORF">CY0110_05432</name>
</gene>
<evidence type="ECO:0000256" key="1">
    <source>
        <dbReference type="RuleBase" id="RU003494"/>
    </source>
</evidence>
<dbReference type="InterPro" id="IPR036282">
    <property type="entry name" value="Glutathione-S-Trfase_C_sf"/>
</dbReference>
<evidence type="ECO:0000259" key="2">
    <source>
        <dbReference type="PROSITE" id="PS50404"/>
    </source>
</evidence>
<dbReference type="PANTHER" id="PTHR44051">
    <property type="entry name" value="GLUTATHIONE S-TRANSFERASE-RELATED"/>
    <property type="match status" value="1"/>
</dbReference>
<sequence length="194" mass="22744">MYKLYDFLPSGNSYKVRLLLTQLQIPFTRIEVNILNNESRTPEFLAKNPNGKIPVLEISPHQYLAESNAILFYLSQNTSYFPDNHFEQAQVMQWLFFEQYSHEPNIATSRYWISILGKEREYKQALEQKQVLGYAALNVMENHLKKQDFFVGKTYTIADIALYAYTHVAEEGGFNLTKFPAIQAWLKRNEIFLD</sequence>
<dbReference type="InterPro" id="IPR036249">
    <property type="entry name" value="Thioredoxin-like_sf"/>
</dbReference>
<dbReference type="SFLD" id="SFLDG00358">
    <property type="entry name" value="Main_(cytGST)"/>
    <property type="match status" value="1"/>
</dbReference>
<comment type="similarity">
    <text evidence="1">Belongs to the GST superfamily.</text>
</comment>
<organism evidence="4 5">
    <name type="scientific">Crocosphaera chwakensis CCY0110</name>
    <dbReference type="NCBI Taxonomy" id="391612"/>
    <lineage>
        <taxon>Bacteria</taxon>
        <taxon>Bacillati</taxon>
        <taxon>Cyanobacteriota</taxon>
        <taxon>Cyanophyceae</taxon>
        <taxon>Oscillatoriophycideae</taxon>
        <taxon>Chroococcales</taxon>
        <taxon>Aphanothecaceae</taxon>
        <taxon>Crocosphaera</taxon>
        <taxon>Crocosphaera chwakensis</taxon>
    </lineage>
</organism>
<dbReference type="GO" id="GO:0016740">
    <property type="term" value="F:transferase activity"/>
    <property type="evidence" value="ECO:0007669"/>
    <property type="project" value="UniProtKB-KW"/>
</dbReference>
<dbReference type="InterPro" id="IPR040079">
    <property type="entry name" value="Glutathione_S-Trfase"/>
</dbReference>
<keyword evidence="5" id="KW-1185">Reference proteome</keyword>
<dbReference type="Gene3D" id="3.40.30.10">
    <property type="entry name" value="Glutaredoxin"/>
    <property type="match status" value="1"/>
</dbReference>
<dbReference type="PROSITE" id="PS50404">
    <property type="entry name" value="GST_NTER"/>
    <property type="match status" value="1"/>
</dbReference>
<accession>A3IQ46</accession>
<dbReference type="SFLD" id="SFLDS00019">
    <property type="entry name" value="Glutathione_Transferase_(cytos"/>
    <property type="match status" value="1"/>
</dbReference>
<dbReference type="PROSITE" id="PS50405">
    <property type="entry name" value="GST_CTER"/>
    <property type="match status" value="1"/>
</dbReference>
<dbReference type="Proteomes" id="UP000003781">
    <property type="component" value="Unassembled WGS sequence"/>
</dbReference>
<proteinExistence type="inferred from homology"/>
<name>A3IQ46_9CHRO</name>
<dbReference type="CDD" id="cd03056">
    <property type="entry name" value="GST_N_4"/>
    <property type="match status" value="1"/>
</dbReference>
<dbReference type="PANTHER" id="PTHR44051:SF2">
    <property type="entry name" value="HYPOTHETICAL GLUTATHIONE S-TRANSFERASE LIKE PROTEIN"/>
    <property type="match status" value="1"/>
</dbReference>
<comment type="caution">
    <text evidence="4">The sequence shown here is derived from an EMBL/GenBank/DDBJ whole genome shotgun (WGS) entry which is preliminary data.</text>
</comment>
<dbReference type="OrthoDB" id="465590at2"/>
<reference evidence="4 5" key="1">
    <citation type="submission" date="2007-03" db="EMBL/GenBank/DDBJ databases">
        <authorList>
            <person name="Stal L."/>
            <person name="Ferriera S."/>
            <person name="Johnson J."/>
            <person name="Kravitz S."/>
            <person name="Beeson K."/>
            <person name="Sutton G."/>
            <person name="Rogers Y.-H."/>
            <person name="Friedman R."/>
            <person name="Frazier M."/>
            <person name="Venter J.C."/>
        </authorList>
    </citation>
    <scope>NUCLEOTIDE SEQUENCE [LARGE SCALE GENOMIC DNA]</scope>
    <source>
        <strain evidence="4 5">CCY0110</strain>
    </source>
</reference>
<dbReference type="AlphaFoldDB" id="A3IQ46"/>
<feature type="domain" description="GST C-terminal" evidence="3">
    <location>
        <begin position="84"/>
        <end position="194"/>
    </location>
</feature>
<dbReference type="SUPFAM" id="SSF47616">
    <property type="entry name" value="GST C-terminal domain-like"/>
    <property type="match status" value="1"/>
</dbReference>
<dbReference type="Gene3D" id="1.20.1050.10">
    <property type="match status" value="1"/>
</dbReference>
<dbReference type="InterPro" id="IPR004045">
    <property type="entry name" value="Glutathione_S-Trfase_N"/>
</dbReference>
<evidence type="ECO:0000259" key="3">
    <source>
        <dbReference type="PROSITE" id="PS50405"/>
    </source>
</evidence>
<dbReference type="InterPro" id="IPR010987">
    <property type="entry name" value="Glutathione-S-Trfase_C-like"/>
</dbReference>
<evidence type="ECO:0000313" key="4">
    <source>
        <dbReference type="EMBL" id="EAZ91386.1"/>
    </source>
</evidence>
<dbReference type="Pfam" id="PF02798">
    <property type="entry name" value="GST_N"/>
    <property type="match status" value="1"/>
</dbReference>
<dbReference type="InterPro" id="IPR004046">
    <property type="entry name" value="GST_C"/>
</dbReference>
<dbReference type="Pfam" id="PF00043">
    <property type="entry name" value="GST_C"/>
    <property type="match status" value="1"/>
</dbReference>
<protein>
    <submittedName>
        <fullName evidence="4">Glutathione S-transferase-like protein</fullName>
    </submittedName>
</protein>
<dbReference type="EMBL" id="AAXW01000014">
    <property type="protein sequence ID" value="EAZ91386.1"/>
    <property type="molecule type" value="Genomic_DNA"/>
</dbReference>
<evidence type="ECO:0000313" key="5">
    <source>
        <dbReference type="Proteomes" id="UP000003781"/>
    </source>
</evidence>
<dbReference type="SFLD" id="SFLDG01151">
    <property type="entry name" value="Main.2:_Nu-like"/>
    <property type="match status" value="1"/>
</dbReference>
<dbReference type="SUPFAM" id="SSF52833">
    <property type="entry name" value="Thioredoxin-like"/>
    <property type="match status" value="1"/>
</dbReference>
<keyword evidence="4" id="KW-0808">Transferase</keyword>
<feature type="domain" description="GST N-terminal" evidence="2">
    <location>
        <begin position="1"/>
        <end position="82"/>
    </location>
</feature>
<dbReference type="RefSeq" id="WP_008275511.1">
    <property type="nucleotide sequence ID" value="NZ_AAXW01000014.1"/>
</dbReference>
<dbReference type="eggNOG" id="COG0625">
    <property type="taxonomic scope" value="Bacteria"/>
</dbReference>